<dbReference type="RefSeq" id="WP_262597825.1">
    <property type="nucleotide sequence ID" value="NZ_CP103300.1"/>
</dbReference>
<dbReference type="EMBL" id="CP103300">
    <property type="protein sequence ID" value="UYM15685.1"/>
    <property type="molecule type" value="Genomic_DNA"/>
</dbReference>
<organism evidence="2 3">
    <name type="scientific">Endozoicomonas euniceicola</name>
    <dbReference type="NCBI Taxonomy" id="1234143"/>
    <lineage>
        <taxon>Bacteria</taxon>
        <taxon>Pseudomonadati</taxon>
        <taxon>Pseudomonadota</taxon>
        <taxon>Gammaproteobacteria</taxon>
        <taxon>Oceanospirillales</taxon>
        <taxon>Endozoicomonadaceae</taxon>
        <taxon>Endozoicomonas</taxon>
    </lineage>
</organism>
<reference evidence="2" key="1">
    <citation type="submission" date="2022-10" db="EMBL/GenBank/DDBJ databases">
        <title>Completed Genome Sequence of two octocoral isolated bacterium, Endozoicomonas euniceicola EF212T and Endozoicomonas gorgoniicola PS125T.</title>
        <authorList>
            <person name="Chiou Y.-J."/>
            <person name="Chen Y.-H."/>
        </authorList>
    </citation>
    <scope>NUCLEOTIDE SEQUENCE</scope>
    <source>
        <strain evidence="2">EF212</strain>
    </source>
</reference>
<gene>
    <name evidence="2" type="ORF">NX720_23105</name>
</gene>
<feature type="region of interest" description="Disordered" evidence="1">
    <location>
        <begin position="86"/>
        <end position="107"/>
    </location>
</feature>
<evidence type="ECO:0000313" key="2">
    <source>
        <dbReference type="EMBL" id="UYM15685.1"/>
    </source>
</evidence>
<evidence type="ECO:0008006" key="4">
    <source>
        <dbReference type="Google" id="ProtNLM"/>
    </source>
</evidence>
<name>A0ABY6GSF2_9GAMM</name>
<accession>A0ABY6GSF2</accession>
<sequence>MFILLCQVTGRVEAADYLLILQRDGKTTSILLNLTEDEENNSGILNTFFGMFNYCLSRWRDDPQSTVPPEEYEMGGHTYASVPVAARGGGAQEPDQGQGHSEEPDESSLDFITEADSPIINQQPEAVSRHPVIRSVYTGNSHVTAWLEENISSEGVPEHSPVYQVPRNRLEEFAGLMASLMRGDGEETNSCGPIRRCGKYVFDSSLNPKWKWGRFIVPCIGGLALGGGIGAISQGFNGLGSCIITTGGIATPTSTWAFGYAPFSNEFLVDFSFSWDSLPVTWPQMAYLRQIASILRRTGEYRFITSSFDSLLRRQVLKFRVGMPETVDAGQLEGWLQSLNQQSGSRFTINVQPFSE</sequence>
<evidence type="ECO:0000256" key="1">
    <source>
        <dbReference type="SAM" id="MobiDB-lite"/>
    </source>
</evidence>
<keyword evidence="3" id="KW-1185">Reference proteome</keyword>
<proteinExistence type="predicted"/>
<protein>
    <recommendedName>
        <fullName evidence="4">Transmembrane protein</fullName>
    </recommendedName>
</protein>
<dbReference type="Proteomes" id="UP001163255">
    <property type="component" value="Chromosome"/>
</dbReference>
<evidence type="ECO:0000313" key="3">
    <source>
        <dbReference type="Proteomes" id="UP001163255"/>
    </source>
</evidence>